<evidence type="ECO:0000256" key="2">
    <source>
        <dbReference type="SAM" id="Phobius"/>
    </source>
</evidence>
<evidence type="ECO:0000313" key="3">
    <source>
        <dbReference type="EMBL" id="PVZ93349.1"/>
    </source>
</evidence>
<keyword evidence="2" id="KW-0812">Transmembrane</keyword>
<feature type="transmembrane region" description="Helical" evidence="2">
    <location>
        <begin position="244"/>
        <end position="262"/>
    </location>
</feature>
<dbReference type="OrthoDB" id="4977532at2"/>
<feature type="compositionally biased region" description="Basic and acidic residues" evidence="1">
    <location>
        <begin position="16"/>
        <end position="37"/>
    </location>
</feature>
<dbReference type="AlphaFoldDB" id="A0A2V1HQE9"/>
<protein>
    <recommendedName>
        <fullName evidence="5">PrsW family intramembrane metalloprotease</fullName>
    </recommendedName>
</protein>
<dbReference type="RefSeq" id="WP_116757677.1">
    <property type="nucleotide sequence ID" value="NZ_JBHUEX010000001.1"/>
</dbReference>
<dbReference type="InterPro" id="IPR026898">
    <property type="entry name" value="PrsW"/>
</dbReference>
<gene>
    <name evidence="3" type="ORF">DDQ50_15320</name>
</gene>
<proteinExistence type="predicted"/>
<evidence type="ECO:0008006" key="5">
    <source>
        <dbReference type="Google" id="ProtNLM"/>
    </source>
</evidence>
<feature type="transmembrane region" description="Helical" evidence="2">
    <location>
        <begin position="277"/>
        <end position="298"/>
    </location>
</feature>
<feature type="transmembrane region" description="Helical" evidence="2">
    <location>
        <begin position="216"/>
        <end position="237"/>
    </location>
</feature>
<dbReference type="EMBL" id="QEOP01000004">
    <property type="protein sequence ID" value="PVZ93349.1"/>
    <property type="molecule type" value="Genomic_DNA"/>
</dbReference>
<reference evidence="3 4" key="1">
    <citation type="submission" date="2018-05" db="EMBL/GenBank/DDBJ databases">
        <title>Amnibacterium sp. M8JJ-5, whole genome shotgun sequence.</title>
        <authorList>
            <person name="Tuo L."/>
        </authorList>
    </citation>
    <scope>NUCLEOTIDE SEQUENCE [LARGE SCALE GENOMIC DNA]</scope>
    <source>
        <strain evidence="3 4">M8JJ-5</strain>
    </source>
</reference>
<feature type="region of interest" description="Disordered" evidence="1">
    <location>
        <begin position="1"/>
        <end position="38"/>
    </location>
</feature>
<dbReference type="GO" id="GO:0008233">
    <property type="term" value="F:peptidase activity"/>
    <property type="evidence" value="ECO:0007669"/>
    <property type="project" value="InterPro"/>
</dbReference>
<keyword evidence="4" id="KW-1185">Reference proteome</keyword>
<keyword evidence="2" id="KW-1133">Transmembrane helix</keyword>
<feature type="transmembrane region" description="Helical" evidence="2">
    <location>
        <begin position="145"/>
        <end position="168"/>
    </location>
</feature>
<accession>A0A2V1HQE9</accession>
<sequence>MSTVLDKDATPAVHETTNEHHTRTHTSRAEKKAEKKGGPVRHTHTALVLAAGFAVWLYLGLVPIHLMHNTAVVPAWALLGAALVPGVILWIMSHRLAPSDTITAEKIVQTAAIGGFLAITIASTLDALTGMIPQPVEYGHGAIQLALAGFVEEFAKAVLIVALGWGVAKTARNGLFIGGAVGAGFAIVETTYYILAAYDGRSPVAASAFVMFERGLTAPFMHILWSAVLGAAIFAAARGSRFRLTFGVIGAYILVALLHGIYDGGGDMAGILLKDPAISGLFDFPLMLGVIIGGAFIWRHVARKNKATEASVSA</sequence>
<dbReference type="Pfam" id="PF13367">
    <property type="entry name" value="PrsW-protease"/>
    <property type="match status" value="1"/>
</dbReference>
<evidence type="ECO:0000256" key="1">
    <source>
        <dbReference type="SAM" id="MobiDB-lite"/>
    </source>
</evidence>
<dbReference type="Proteomes" id="UP000244893">
    <property type="component" value="Unassembled WGS sequence"/>
</dbReference>
<keyword evidence="2" id="KW-0472">Membrane</keyword>
<feature type="transmembrane region" description="Helical" evidence="2">
    <location>
        <begin position="175"/>
        <end position="196"/>
    </location>
</feature>
<feature type="transmembrane region" description="Helical" evidence="2">
    <location>
        <begin position="113"/>
        <end position="133"/>
    </location>
</feature>
<name>A0A2V1HQE9_9MICO</name>
<dbReference type="PANTHER" id="PTHR36844">
    <property type="entry name" value="PROTEASE PRSW"/>
    <property type="match status" value="1"/>
</dbReference>
<feature type="transmembrane region" description="Helical" evidence="2">
    <location>
        <begin position="73"/>
        <end position="92"/>
    </location>
</feature>
<organism evidence="3 4">
    <name type="scientific">Amnibacterium flavum</name>
    <dbReference type="NCBI Taxonomy" id="2173173"/>
    <lineage>
        <taxon>Bacteria</taxon>
        <taxon>Bacillati</taxon>
        <taxon>Actinomycetota</taxon>
        <taxon>Actinomycetes</taxon>
        <taxon>Micrococcales</taxon>
        <taxon>Microbacteriaceae</taxon>
        <taxon>Amnibacterium</taxon>
    </lineage>
</organism>
<evidence type="ECO:0000313" key="4">
    <source>
        <dbReference type="Proteomes" id="UP000244893"/>
    </source>
</evidence>
<feature type="transmembrane region" description="Helical" evidence="2">
    <location>
        <begin position="45"/>
        <end position="67"/>
    </location>
</feature>
<dbReference type="PANTHER" id="PTHR36844:SF1">
    <property type="entry name" value="PROTEASE PRSW"/>
    <property type="match status" value="1"/>
</dbReference>
<comment type="caution">
    <text evidence="3">The sequence shown here is derived from an EMBL/GenBank/DDBJ whole genome shotgun (WGS) entry which is preliminary data.</text>
</comment>